<dbReference type="PROSITE" id="PS50862">
    <property type="entry name" value="AA_TRNA_LIGASE_II"/>
    <property type="match status" value="1"/>
</dbReference>
<protein>
    <recommendedName>
        <fullName evidence="13">Threonine--tRNA ligase</fullName>
        <ecNumber evidence="13">6.1.1.3</ecNumber>
    </recommendedName>
    <alternativeName>
        <fullName evidence="13">Threonyl-tRNA synthetase</fullName>
        <shortName evidence="13">ThrRS</shortName>
    </alternativeName>
</protein>
<comment type="similarity">
    <text evidence="1 13">Belongs to the class-II aminoacyl-tRNA synthetase family.</text>
</comment>
<dbReference type="HAMAP" id="MF_00184">
    <property type="entry name" value="Thr_tRNA_synth"/>
    <property type="match status" value="1"/>
</dbReference>
<evidence type="ECO:0000313" key="17">
    <source>
        <dbReference type="Proteomes" id="UP000017148"/>
    </source>
</evidence>
<dbReference type="InterPro" id="IPR002320">
    <property type="entry name" value="Thr-tRNA-ligase_IIa"/>
</dbReference>
<evidence type="ECO:0000259" key="15">
    <source>
        <dbReference type="PROSITE" id="PS51880"/>
    </source>
</evidence>
<dbReference type="Gene3D" id="3.30.980.10">
    <property type="entry name" value="Threonyl-trna Synthetase, Chain A, domain 2"/>
    <property type="match status" value="1"/>
</dbReference>
<dbReference type="InterPro" id="IPR012676">
    <property type="entry name" value="TGS-like"/>
</dbReference>
<dbReference type="Gene3D" id="3.30.54.20">
    <property type="match status" value="1"/>
</dbReference>
<keyword evidence="5 13" id="KW-0479">Metal-binding</keyword>
<dbReference type="SUPFAM" id="SSF52954">
    <property type="entry name" value="Class II aaRS ABD-related"/>
    <property type="match status" value="1"/>
</dbReference>
<evidence type="ECO:0000256" key="4">
    <source>
        <dbReference type="ARBA" id="ARBA00022598"/>
    </source>
</evidence>
<evidence type="ECO:0000256" key="11">
    <source>
        <dbReference type="ARBA" id="ARBA00023146"/>
    </source>
</evidence>
<dbReference type="InterPro" id="IPR006195">
    <property type="entry name" value="aa-tRNA-synth_II"/>
</dbReference>
<evidence type="ECO:0000256" key="10">
    <source>
        <dbReference type="ARBA" id="ARBA00022917"/>
    </source>
</evidence>
<feature type="region of interest" description="Catalytic" evidence="13">
    <location>
        <begin position="239"/>
        <end position="530"/>
    </location>
</feature>
<dbReference type="Gene3D" id="3.30.930.10">
    <property type="entry name" value="Bira Bifunctional Protein, Domain 2"/>
    <property type="match status" value="1"/>
</dbReference>
<dbReference type="FunFam" id="3.40.50.800:FF:000001">
    <property type="entry name" value="Threonine--tRNA ligase"/>
    <property type="match status" value="1"/>
</dbReference>
<dbReference type="SUPFAM" id="SSF81271">
    <property type="entry name" value="TGS-like"/>
    <property type="match status" value="1"/>
</dbReference>
<dbReference type="SUPFAM" id="SSF55681">
    <property type="entry name" value="Class II aaRS and biotin synthetases"/>
    <property type="match status" value="1"/>
</dbReference>
<keyword evidence="9 13" id="KW-0694">RNA-binding</keyword>
<dbReference type="InterPro" id="IPR036621">
    <property type="entry name" value="Anticodon-bd_dom_sf"/>
</dbReference>
<dbReference type="PRINTS" id="PR01047">
    <property type="entry name" value="TRNASYNTHTHR"/>
</dbReference>
<evidence type="ECO:0000256" key="7">
    <source>
        <dbReference type="ARBA" id="ARBA00022833"/>
    </source>
</evidence>
<dbReference type="FunFam" id="3.30.980.10:FF:000005">
    <property type="entry name" value="Threonyl-tRNA synthetase, mitochondrial"/>
    <property type="match status" value="1"/>
</dbReference>
<proteinExistence type="inferred from homology"/>
<comment type="catalytic activity">
    <reaction evidence="12 13">
        <text>tRNA(Thr) + L-threonine + ATP = L-threonyl-tRNA(Thr) + AMP + diphosphate + H(+)</text>
        <dbReference type="Rhea" id="RHEA:24624"/>
        <dbReference type="Rhea" id="RHEA-COMP:9670"/>
        <dbReference type="Rhea" id="RHEA-COMP:9704"/>
        <dbReference type="ChEBI" id="CHEBI:15378"/>
        <dbReference type="ChEBI" id="CHEBI:30616"/>
        <dbReference type="ChEBI" id="CHEBI:33019"/>
        <dbReference type="ChEBI" id="CHEBI:57926"/>
        <dbReference type="ChEBI" id="CHEBI:78442"/>
        <dbReference type="ChEBI" id="CHEBI:78534"/>
        <dbReference type="ChEBI" id="CHEBI:456215"/>
        <dbReference type="EC" id="6.1.1.3"/>
    </reaction>
</comment>
<dbReference type="eggNOG" id="COG0441">
    <property type="taxonomic scope" value="Bacteria"/>
</dbReference>
<keyword evidence="17" id="KW-1185">Reference proteome</keyword>
<dbReference type="InterPro" id="IPR018163">
    <property type="entry name" value="Thr/Ala-tRNA-synth_IIc_edit"/>
</dbReference>
<dbReference type="PANTHER" id="PTHR11451:SF44">
    <property type="entry name" value="THREONINE--TRNA LIGASE, CHLOROPLASTIC_MITOCHONDRIAL 2"/>
    <property type="match status" value="1"/>
</dbReference>
<dbReference type="InterPro" id="IPR004154">
    <property type="entry name" value="Anticodon-bd"/>
</dbReference>
<evidence type="ECO:0000256" key="6">
    <source>
        <dbReference type="ARBA" id="ARBA00022741"/>
    </source>
</evidence>
<comment type="caution">
    <text evidence="16">The sequence shown here is derived from an EMBL/GenBank/DDBJ whole genome shotgun (WGS) entry which is preliminary data.</text>
</comment>
<dbReference type="Pfam" id="PF00587">
    <property type="entry name" value="tRNA-synt_2b"/>
    <property type="match status" value="1"/>
</dbReference>
<dbReference type="AlphaFoldDB" id="U7D7I6"/>
<dbReference type="InterPro" id="IPR047246">
    <property type="entry name" value="ThrRS_anticodon"/>
</dbReference>
<dbReference type="InterPro" id="IPR045864">
    <property type="entry name" value="aa-tRNA-synth_II/BPL/LPL"/>
</dbReference>
<evidence type="ECO:0000256" key="9">
    <source>
        <dbReference type="ARBA" id="ARBA00022884"/>
    </source>
</evidence>
<dbReference type="SUPFAM" id="SSF55186">
    <property type="entry name" value="ThrRS/AlaRS common domain"/>
    <property type="match status" value="1"/>
</dbReference>
<dbReference type="GO" id="GO:0046872">
    <property type="term" value="F:metal ion binding"/>
    <property type="evidence" value="ECO:0007669"/>
    <property type="project" value="UniProtKB-KW"/>
</dbReference>
<feature type="binding site" evidence="13">
    <location>
        <position position="381"/>
    </location>
    <ligand>
        <name>Zn(2+)</name>
        <dbReference type="ChEBI" id="CHEBI:29105"/>
        <note>catalytic</note>
    </ligand>
</feature>
<evidence type="ECO:0000256" key="13">
    <source>
        <dbReference type="HAMAP-Rule" id="MF_00184"/>
    </source>
</evidence>
<comment type="subunit">
    <text evidence="13">Homodimer.</text>
</comment>
<dbReference type="GO" id="GO:0000049">
    <property type="term" value="F:tRNA binding"/>
    <property type="evidence" value="ECO:0007669"/>
    <property type="project" value="UniProtKB-KW"/>
</dbReference>
<evidence type="ECO:0000256" key="12">
    <source>
        <dbReference type="ARBA" id="ARBA00049515"/>
    </source>
</evidence>
<name>U7D7I6_9BACT</name>
<dbReference type="EMBL" id="ASJR01000008">
    <property type="protein sequence ID" value="ERP31893.1"/>
    <property type="molecule type" value="Genomic_DNA"/>
</dbReference>
<dbReference type="PATRIC" id="fig|1313304.3.peg.1063"/>
<feature type="binding site" evidence="13">
    <location>
        <position position="330"/>
    </location>
    <ligand>
        <name>Zn(2+)</name>
        <dbReference type="ChEBI" id="CHEBI:29105"/>
        <note>catalytic</note>
    </ligand>
</feature>
<feature type="domain" description="TGS" evidence="15">
    <location>
        <begin position="1"/>
        <end position="60"/>
    </location>
</feature>
<evidence type="ECO:0000256" key="8">
    <source>
        <dbReference type="ARBA" id="ARBA00022840"/>
    </source>
</evidence>
<dbReference type="FunFam" id="3.30.930.10:FF:000002">
    <property type="entry name" value="Threonine--tRNA ligase"/>
    <property type="match status" value="1"/>
</dbReference>
<dbReference type="GO" id="GO:0005524">
    <property type="term" value="F:ATP binding"/>
    <property type="evidence" value="ECO:0007669"/>
    <property type="project" value="UniProtKB-UniRule"/>
</dbReference>
<accession>U7D7I6</accession>
<dbReference type="GO" id="GO:0005737">
    <property type="term" value="C:cytoplasm"/>
    <property type="evidence" value="ECO:0007669"/>
    <property type="project" value="UniProtKB-SubCell"/>
</dbReference>
<dbReference type="CDD" id="cd01667">
    <property type="entry name" value="TGS_ThrRS"/>
    <property type="match status" value="1"/>
</dbReference>
<dbReference type="Pfam" id="PF02824">
    <property type="entry name" value="TGS"/>
    <property type="match status" value="1"/>
</dbReference>
<dbReference type="PROSITE" id="PS51880">
    <property type="entry name" value="TGS"/>
    <property type="match status" value="1"/>
</dbReference>
<evidence type="ECO:0000256" key="1">
    <source>
        <dbReference type="ARBA" id="ARBA00008226"/>
    </source>
</evidence>
<dbReference type="CDD" id="cd00771">
    <property type="entry name" value="ThrRS_core"/>
    <property type="match status" value="1"/>
</dbReference>
<dbReference type="OrthoDB" id="9802304at2"/>
<keyword evidence="10 13" id="KW-0648">Protein biosynthesis</keyword>
<dbReference type="InterPro" id="IPR004095">
    <property type="entry name" value="TGS"/>
</dbReference>
<dbReference type="Gene3D" id="3.40.50.800">
    <property type="entry name" value="Anticodon-binding domain"/>
    <property type="match status" value="1"/>
</dbReference>
<keyword evidence="4 13" id="KW-0436">Ligase</keyword>
<comment type="cofactor">
    <cofactor evidence="13">
        <name>Zn(2+)</name>
        <dbReference type="ChEBI" id="CHEBI:29105"/>
    </cofactor>
    <text evidence="13">Binds 1 zinc ion per subunit.</text>
</comment>
<feature type="domain" description="Aminoacyl-transfer RNA synthetases class-II family profile" evidence="14">
    <location>
        <begin position="266"/>
        <end position="530"/>
    </location>
</feature>
<evidence type="ECO:0000313" key="16">
    <source>
        <dbReference type="EMBL" id="ERP31893.1"/>
    </source>
</evidence>
<comment type="subcellular location">
    <subcellularLocation>
        <location evidence="13">Cytoplasm</location>
    </subcellularLocation>
</comment>
<keyword evidence="8 13" id="KW-0067">ATP-binding</keyword>
<dbReference type="STRING" id="1313304.CALK_1108"/>
<dbReference type="InterPro" id="IPR033728">
    <property type="entry name" value="ThrRS_core"/>
</dbReference>
<dbReference type="EC" id="6.1.1.3" evidence="13"/>
<keyword evidence="11 13" id="KW-0030">Aminoacyl-tRNA synthetase</keyword>
<dbReference type="InterPro" id="IPR002314">
    <property type="entry name" value="aa-tRNA-synt_IIb"/>
</dbReference>
<dbReference type="RefSeq" id="WP_022636594.1">
    <property type="nucleotide sequence ID" value="NZ_ASJR01000008.1"/>
</dbReference>
<evidence type="ECO:0000256" key="3">
    <source>
        <dbReference type="ARBA" id="ARBA00022555"/>
    </source>
</evidence>
<evidence type="ECO:0000256" key="2">
    <source>
        <dbReference type="ARBA" id="ARBA00022490"/>
    </source>
</evidence>
<dbReference type="NCBIfam" id="TIGR00418">
    <property type="entry name" value="thrS"/>
    <property type="match status" value="1"/>
</dbReference>
<dbReference type="PANTHER" id="PTHR11451">
    <property type="entry name" value="THREONINE-TRNA LIGASE"/>
    <property type="match status" value="1"/>
</dbReference>
<evidence type="ECO:0000256" key="5">
    <source>
        <dbReference type="ARBA" id="ARBA00022723"/>
    </source>
</evidence>
<reference evidence="16 17" key="1">
    <citation type="journal article" date="2013" name="Environ. Microbiol.">
        <title>Genome analysis of Chitinivibrio alkaliphilus gen. nov., sp. nov., a novel extremely haloalkaliphilic anaerobic chitinolytic bacterium from the candidate phylum Termite Group 3.</title>
        <authorList>
            <person name="Sorokin D.Y."/>
            <person name="Gumerov V.M."/>
            <person name="Rakitin A.L."/>
            <person name="Beletsky A.V."/>
            <person name="Damste J.S."/>
            <person name="Muyzer G."/>
            <person name="Mardanov A.V."/>
            <person name="Ravin N.V."/>
        </authorList>
    </citation>
    <scope>NUCLEOTIDE SEQUENCE [LARGE SCALE GENOMIC DNA]</scope>
    <source>
        <strain evidence="16 17">ACht1</strain>
    </source>
</reference>
<dbReference type="Pfam" id="PF07973">
    <property type="entry name" value="tRNA_SAD"/>
    <property type="match status" value="1"/>
</dbReference>
<dbReference type="InterPro" id="IPR012675">
    <property type="entry name" value="Beta-grasp_dom_sf"/>
</dbReference>
<feature type="binding site" evidence="13">
    <location>
        <position position="507"/>
    </location>
    <ligand>
        <name>Zn(2+)</name>
        <dbReference type="ChEBI" id="CHEBI:29105"/>
        <note>catalytic</note>
    </ligand>
</feature>
<dbReference type="Proteomes" id="UP000017148">
    <property type="component" value="Unassembled WGS sequence"/>
</dbReference>
<keyword evidence="6 13" id="KW-0547">Nucleotide-binding</keyword>
<keyword evidence="3 13" id="KW-0820">tRNA-binding</keyword>
<dbReference type="GO" id="GO:0004829">
    <property type="term" value="F:threonine-tRNA ligase activity"/>
    <property type="evidence" value="ECO:0007669"/>
    <property type="project" value="UniProtKB-UniRule"/>
</dbReference>
<gene>
    <name evidence="13" type="primary">thrS</name>
    <name evidence="16" type="ORF">CALK_1108</name>
</gene>
<dbReference type="Pfam" id="PF03129">
    <property type="entry name" value="HGTP_anticodon"/>
    <property type="match status" value="1"/>
</dbReference>
<evidence type="ECO:0000259" key="14">
    <source>
        <dbReference type="PROSITE" id="PS50862"/>
    </source>
</evidence>
<dbReference type="CDD" id="cd00860">
    <property type="entry name" value="ThrRS_anticodon"/>
    <property type="match status" value="1"/>
</dbReference>
<sequence length="634" mass="72721">MNIFLPDGSAVEVSSNATIYDCANAVSRGLAKKAMAGTVNGTPRDLYSRVSEGDTVTILTFDSPEGKEIFWHSSAHILAEAVQQLYPEAKLAIGPAIESGFYYDFDVATPFTPEDLAKIEKECLRIVGEKKEVKRISMTRNELEAYYDRTGEVYKKEMLADIPGEPSVYAQGDWFDMCRGPHLPNTGMVKAIKLLSSSGAYWKGDETRPMLQRIYGISFPKKKLLTEHLELLEEAKKRDHKKLGRQLGLFSFHKEGTGFPFWHDKGMVLYNEIAQFSREEHIKRGYGEIKTPIVLHEELWHRSGHWDKYRDDMYFVDMDEKPHAIKPMNCPGGLLVFKDSQYSFRDLPVRNFELGLVHRHEKSSVLNGLFRVRQFTQDDAHIFCRPDQIEQEINDVIDFIFSVYKTFGFEEFFIELSTRPEQYIGEIEIWDKAEEALRSVLETNRIDYQLNPGDGAFYGPKIDFHIRDSLRRSWQCGTIQLDFSMPERFCLEYTDSDGSKQQPVMIHRAIFGSMERFIGILIENYAGFLPLWLSPEQVRVISVSDKFAEYGKGVTATLKKAGIRASFDRRNEKIGYKIRDAEVHKVPYMVIVGEKEETDNTLSVRLHKKGDLGTVTIKQFIDTLLNDISSKAGY</sequence>
<dbReference type="Gene3D" id="3.10.20.30">
    <property type="match status" value="1"/>
</dbReference>
<keyword evidence="2 13" id="KW-0963">Cytoplasm</keyword>
<dbReference type="InterPro" id="IPR012947">
    <property type="entry name" value="tRNA_SAD"/>
</dbReference>
<organism evidence="16 17">
    <name type="scientific">Chitinivibrio alkaliphilus ACht1</name>
    <dbReference type="NCBI Taxonomy" id="1313304"/>
    <lineage>
        <taxon>Bacteria</taxon>
        <taxon>Pseudomonadati</taxon>
        <taxon>Fibrobacterota</taxon>
        <taxon>Chitinivibrionia</taxon>
        <taxon>Chitinivibrionales</taxon>
        <taxon>Chitinivibrionaceae</taxon>
        <taxon>Chitinivibrio</taxon>
    </lineage>
</organism>
<dbReference type="GO" id="GO:0006435">
    <property type="term" value="P:threonyl-tRNA aminoacylation"/>
    <property type="evidence" value="ECO:0007669"/>
    <property type="project" value="UniProtKB-UniRule"/>
</dbReference>
<keyword evidence="7 13" id="KW-0862">Zinc</keyword>
<dbReference type="SMART" id="SM00863">
    <property type="entry name" value="tRNA_SAD"/>
    <property type="match status" value="1"/>
</dbReference>